<proteinExistence type="predicted"/>
<evidence type="ECO:0000313" key="2">
    <source>
        <dbReference type="EMBL" id="WIO45974.1"/>
    </source>
</evidence>
<feature type="transmembrane region" description="Helical" evidence="1">
    <location>
        <begin position="48"/>
        <end position="69"/>
    </location>
</feature>
<evidence type="ECO:0000313" key="3">
    <source>
        <dbReference type="Proteomes" id="UP001177295"/>
    </source>
</evidence>
<accession>A0ABY8WUH4</accession>
<keyword evidence="1" id="KW-0812">Transmembrane</keyword>
<keyword evidence="1" id="KW-0472">Membrane</keyword>
<dbReference type="Proteomes" id="UP001177295">
    <property type="component" value="Chromosome"/>
</dbReference>
<feature type="transmembrane region" description="Helical" evidence="1">
    <location>
        <begin position="7"/>
        <end position="36"/>
    </location>
</feature>
<dbReference type="EMBL" id="CP124550">
    <property type="protein sequence ID" value="WIO45974.1"/>
    <property type="molecule type" value="Genomic_DNA"/>
</dbReference>
<dbReference type="RefSeq" id="WP_376754336.1">
    <property type="nucleotide sequence ID" value="NZ_CP124550.1"/>
</dbReference>
<organism evidence="2 3">
    <name type="scientific">Candidatus Southlakia epibionticum</name>
    <dbReference type="NCBI Taxonomy" id="3043284"/>
    <lineage>
        <taxon>Bacteria</taxon>
        <taxon>Candidatus Saccharimonadota</taxon>
        <taxon>Candidatus Saccharimonadia</taxon>
        <taxon>Candidatus Saccharimonadales</taxon>
        <taxon>Candidatus Saccharimonadaceae</taxon>
        <taxon>Candidatus Southlakia</taxon>
    </lineage>
</organism>
<protein>
    <submittedName>
        <fullName evidence="2">Uncharacterized protein</fullName>
    </submittedName>
</protein>
<name>A0ABY8WUH4_9BACT</name>
<keyword evidence="3" id="KW-1185">Reference proteome</keyword>
<keyword evidence="1" id="KW-1133">Transmembrane helix</keyword>
<evidence type="ECO:0000256" key="1">
    <source>
        <dbReference type="SAM" id="Phobius"/>
    </source>
</evidence>
<sequence length="74" mass="7753">METALIVALFIVAFVACMAIVIVIPAWIIMILLGALHASGLDGVPALSFFQSCLVVALLMTVAGLLRFATSDCD</sequence>
<gene>
    <name evidence="2" type="ORF">SEML1_0347</name>
</gene>
<reference evidence="2 3" key="1">
    <citation type="journal article" date="2023" name="Cell">
        <title>Genetic manipulation of Patescibacteria provides mechanistic insights into microbial dark matter and the epibiotic lifestyle.</title>
        <authorList>
            <person name="Wang Y."/>
            <person name="Gallagher L.A."/>
            <person name="Andrade P.A."/>
            <person name="Liu A."/>
            <person name="Humphreys I.R."/>
            <person name="Turkarslan S."/>
            <person name="Cutler K.J."/>
            <person name="Arrieta-Ortiz M.L."/>
            <person name="Li Y."/>
            <person name="Radey M.C."/>
            <person name="McLean J.S."/>
            <person name="Cong Q."/>
            <person name="Baker D."/>
            <person name="Baliga N.S."/>
            <person name="Peterson S.B."/>
            <person name="Mougous J.D."/>
        </authorList>
    </citation>
    <scope>NUCLEOTIDE SEQUENCE [LARGE SCALE GENOMIC DNA]</scope>
    <source>
        <strain evidence="2 3">ML1</strain>
    </source>
</reference>